<feature type="non-terminal residue" evidence="2">
    <location>
        <position position="1"/>
    </location>
</feature>
<gene>
    <name evidence="2" type="ORF">BOTBODRAFT_38008</name>
</gene>
<keyword evidence="1" id="KW-0472">Membrane</keyword>
<accession>A0A067M914</accession>
<dbReference type="InParanoid" id="A0A067M914"/>
<keyword evidence="1" id="KW-0812">Transmembrane</keyword>
<evidence type="ECO:0000313" key="3">
    <source>
        <dbReference type="Proteomes" id="UP000027195"/>
    </source>
</evidence>
<evidence type="ECO:0000313" key="2">
    <source>
        <dbReference type="EMBL" id="KDQ08312.1"/>
    </source>
</evidence>
<proteinExistence type="predicted"/>
<sequence>QGSIFSAIGAAINSVISAIASVIMAIVGGIVTVCPFSHTHTPFTLAQPSHAFHR</sequence>
<evidence type="ECO:0000256" key="1">
    <source>
        <dbReference type="SAM" id="Phobius"/>
    </source>
</evidence>
<name>A0A067M914_BOTB1</name>
<dbReference type="HOGENOM" id="CLU_3055882_0_0_1"/>
<keyword evidence="3" id="KW-1185">Reference proteome</keyword>
<dbReference type="Proteomes" id="UP000027195">
    <property type="component" value="Unassembled WGS sequence"/>
</dbReference>
<dbReference type="EMBL" id="KL198092">
    <property type="protein sequence ID" value="KDQ08312.1"/>
    <property type="molecule type" value="Genomic_DNA"/>
</dbReference>
<feature type="transmembrane region" description="Helical" evidence="1">
    <location>
        <begin position="7"/>
        <end position="31"/>
    </location>
</feature>
<protein>
    <submittedName>
        <fullName evidence="2">Uncharacterized protein</fullName>
    </submittedName>
</protein>
<reference evidence="3" key="1">
    <citation type="journal article" date="2014" name="Proc. Natl. Acad. Sci. U.S.A.">
        <title>Extensive sampling of basidiomycete genomes demonstrates inadequacy of the white-rot/brown-rot paradigm for wood decay fungi.</title>
        <authorList>
            <person name="Riley R."/>
            <person name="Salamov A.A."/>
            <person name="Brown D.W."/>
            <person name="Nagy L.G."/>
            <person name="Floudas D."/>
            <person name="Held B.W."/>
            <person name="Levasseur A."/>
            <person name="Lombard V."/>
            <person name="Morin E."/>
            <person name="Otillar R."/>
            <person name="Lindquist E.A."/>
            <person name="Sun H."/>
            <person name="LaButti K.M."/>
            <person name="Schmutz J."/>
            <person name="Jabbour D."/>
            <person name="Luo H."/>
            <person name="Baker S.E."/>
            <person name="Pisabarro A.G."/>
            <person name="Walton J.D."/>
            <person name="Blanchette R.A."/>
            <person name="Henrissat B."/>
            <person name="Martin F."/>
            <person name="Cullen D."/>
            <person name="Hibbett D.S."/>
            <person name="Grigoriev I.V."/>
        </authorList>
    </citation>
    <scope>NUCLEOTIDE SEQUENCE [LARGE SCALE GENOMIC DNA]</scope>
    <source>
        <strain evidence="3">FD-172 SS1</strain>
    </source>
</reference>
<keyword evidence="1" id="KW-1133">Transmembrane helix</keyword>
<organism evidence="2 3">
    <name type="scientific">Botryobasidium botryosum (strain FD-172 SS1)</name>
    <dbReference type="NCBI Taxonomy" id="930990"/>
    <lineage>
        <taxon>Eukaryota</taxon>
        <taxon>Fungi</taxon>
        <taxon>Dikarya</taxon>
        <taxon>Basidiomycota</taxon>
        <taxon>Agaricomycotina</taxon>
        <taxon>Agaricomycetes</taxon>
        <taxon>Cantharellales</taxon>
        <taxon>Botryobasidiaceae</taxon>
        <taxon>Botryobasidium</taxon>
    </lineage>
</organism>
<dbReference type="AlphaFoldDB" id="A0A067M914"/>